<organism evidence="1">
    <name type="scientific">uncultured Caudovirales phage</name>
    <dbReference type="NCBI Taxonomy" id="2100421"/>
    <lineage>
        <taxon>Viruses</taxon>
        <taxon>Duplodnaviria</taxon>
        <taxon>Heunggongvirae</taxon>
        <taxon>Uroviricota</taxon>
        <taxon>Caudoviricetes</taxon>
        <taxon>Peduoviridae</taxon>
        <taxon>Maltschvirus</taxon>
        <taxon>Maltschvirus maltsch</taxon>
    </lineage>
</organism>
<evidence type="ECO:0000313" key="1">
    <source>
        <dbReference type="EMBL" id="CAB4127795.1"/>
    </source>
</evidence>
<name>A0A6J5L271_9CAUD</name>
<reference evidence="1" key="1">
    <citation type="submission" date="2020-04" db="EMBL/GenBank/DDBJ databases">
        <authorList>
            <person name="Chiriac C."/>
            <person name="Salcher M."/>
            <person name="Ghai R."/>
            <person name="Kavagutti S V."/>
        </authorList>
    </citation>
    <scope>NUCLEOTIDE SEQUENCE</scope>
</reference>
<sequence>MALEQLGLIYYADDPDQKVFRIVHPTIDDSELDLPDAIQGKWTEFGIPEGRIAIMKKVAIDDPTALLNGSVNDPYTLNGEPI</sequence>
<accession>A0A6J5L271</accession>
<protein>
    <submittedName>
        <fullName evidence="1">Uncharacterized protein</fullName>
    </submittedName>
</protein>
<proteinExistence type="predicted"/>
<gene>
    <name evidence="1" type="ORF">UFOVP96_5</name>
</gene>
<dbReference type="EMBL" id="LR796215">
    <property type="protein sequence ID" value="CAB4127795.1"/>
    <property type="molecule type" value="Genomic_DNA"/>
</dbReference>